<evidence type="ECO:0000256" key="1">
    <source>
        <dbReference type="PROSITE-ProRule" id="PRU00339"/>
    </source>
</evidence>
<feature type="repeat" description="TPR" evidence="1">
    <location>
        <begin position="89"/>
        <end position="122"/>
    </location>
</feature>
<evidence type="ECO:0000313" key="3">
    <source>
        <dbReference type="Proteomes" id="UP000317839"/>
    </source>
</evidence>
<dbReference type="AlphaFoldDB" id="A0A545TGS1"/>
<dbReference type="Proteomes" id="UP000317839">
    <property type="component" value="Unassembled WGS sequence"/>
</dbReference>
<dbReference type="PANTHER" id="PTHR12558">
    <property type="entry name" value="CELL DIVISION CYCLE 16,23,27"/>
    <property type="match status" value="1"/>
</dbReference>
<dbReference type="PROSITE" id="PS50005">
    <property type="entry name" value="TPR"/>
    <property type="match status" value="2"/>
</dbReference>
<reference evidence="2 3" key="1">
    <citation type="submission" date="2019-06" db="EMBL/GenBank/DDBJ databases">
        <title>Draft genome of Aliikangiella marina GYP-15.</title>
        <authorList>
            <person name="Wang G."/>
        </authorList>
    </citation>
    <scope>NUCLEOTIDE SEQUENCE [LARGE SCALE GENOMIC DNA]</scope>
    <source>
        <strain evidence="2 3">GYP-15</strain>
    </source>
</reference>
<dbReference type="SUPFAM" id="SSF48452">
    <property type="entry name" value="TPR-like"/>
    <property type="match status" value="1"/>
</dbReference>
<accession>A0A545TGS1</accession>
<dbReference type="InterPro" id="IPR011990">
    <property type="entry name" value="TPR-like_helical_dom_sf"/>
</dbReference>
<proteinExistence type="predicted"/>
<gene>
    <name evidence="2" type="ORF">FLL45_00100</name>
</gene>
<dbReference type="PROSITE" id="PS51257">
    <property type="entry name" value="PROKAR_LIPOPROTEIN"/>
    <property type="match status" value="1"/>
</dbReference>
<dbReference type="EMBL" id="VIKR01000001">
    <property type="protein sequence ID" value="TQV76405.1"/>
    <property type="molecule type" value="Genomic_DNA"/>
</dbReference>
<name>A0A545TGS1_9GAMM</name>
<dbReference type="OrthoDB" id="255821at2"/>
<dbReference type="Gene3D" id="1.25.40.10">
    <property type="entry name" value="Tetratricopeptide repeat domain"/>
    <property type="match status" value="2"/>
</dbReference>
<dbReference type="SMART" id="SM00028">
    <property type="entry name" value="TPR"/>
    <property type="match status" value="3"/>
</dbReference>
<comment type="caution">
    <text evidence="2">The sequence shown here is derived from an EMBL/GenBank/DDBJ whole genome shotgun (WGS) entry which is preliminary data.</text>
</comment>
<protein>
    <submittedName>
        <fullName evidence="2">Tetratricopeptide repeat protein</fullName>
    </submittedName>
</protein>
<feature type="repeat" description="TPR" evidence="1">
    <location>
        <begin position="123"/>
        <end position="156"/>
    </location>
</feature>
<dbReference type="RefSeq" id="WP_142887766.1">
    <property type="nucleotide sequence ID" value="NZ_VIKR01000001.1"/>
</dbReference>
<keyword evidence="3" id="KW-1185">Reference proteome</keyword>
<dbReference type="Pfam" id="PF13181">
    <property type="entry name" value="TPR_8"/>
    <property type="match status" value="2"/>
</dbReference>
<organism evidence="2 3">
    <name type="scientific">Aliikangiella marina</name>
    <dbReference type="NCBI Taxonomy" id="1712262"/>
    <lineage>
        <taxon>Bacteria</taxon>
        <taxon>Pseudomonadati</taxon>
        <taxon>Pseudomonadota</taxon>
        <taxon>Gammaproteobacteria</taxon>
        <taxon>Oceanospirillales</taxon>
        <taxon>Pleioneaceae</taxon>
        <taxon>Aliikangiella</taxon>
    </lineage>
</organism>
<dbReference type="PANTHER" id="PTHR12558:SF47">
    <property type="entry name" value="LIPOPOLYSACCHARIDE ASSEMBLY PROTEIN B"/>
    <property type="match status" value="1"/>
</dbReference>
<evidence type="ECO:0000313" key="2">
    <source>
        <dbReference type="EMBL" id="TQV76405.1"/>
    </source>
</evidence>
<sequence>MNEIKSTKLMVLRAALVRLSLITMLILSGCSANKTLTESQASQGTPEKLGPTAQQKEAYNEALTALDKKDYAKAEFILKDLNQSNPELSGPWANLGLIKLIQKKPDEAEKLLTRSLELNPKLTKALNLLGLIAIHDRQLAEAESYFKQAIDIDDTYSNAHYNLALLYDIYLQDINKAALHYRKYSELTQNTDEETLNWLEQLEATLR</sequence>
<dbReference type="InterPro" id="IPR019734">
    <property type="entry name" value="TPR_rpt"/>
</dbReference>
<keyword evidence="1" id="KW-0802">TPR repeat</keyword>